<evidence type="ECO:0000313" key="10">
    <source>
        <dbReference type="Proteomes" id="UP000002630"/>
    </source>
</evidence>
<name>D7G1Q0_ECTSI</name>
<dbReference type="EMBL" id="FN649760">
    <property type="protein sequence ID" value="CBJ33295.1"/>
    <property type="molecule type" value="Genomic_DNA"/>
</dbReference>
<dbReference type="InterPro" id="IPR001214">
    <property type="entry name" value="SET_dom"/>
</dbReference>
<evidence type="ECO:0000256" key="7">
    <source>
        <dbReference type="ARBA" id="ARBA00022833"/>
    </source>
</evidence>
<keyword evidence="5" id="KW-0949">S-adenosyl-L-methionine</keyword>
<keyword evidence="7" id="KW-0862">Zinc</keyword>
<reference evidence="9 10" key="1">
    <citation type="journal article" date="2010" name="Nature">
        <title>The Ectocarpus genome and the independent evolution of multicellularity in brown algae.</title>
        <authorList>
            <person name="Cock J.M."/>
            <person name="Sterck L."/>
            <person name="Rouze P."/>
            <person name="Scornet D."/>
            <person name="Allen A.E."/>
            <person name="Amoutzias G."/>
            <person name="Anthouard V."/>
            <person name="Artiguenave F."/>
            <person name="Aury J.M."/>
            <person name="Badger J.H."/>
            <person name="Beszteri B."/>
            <person name="Billiau K."/>
            <person name="Bonnet E."/>
            <person name="Bothwell J.H."/>
            <person name="Bowler C."/>
            <person name="Boyen C."/>
            <person name="Brownlee C."/>
            <person name="Carrano C.J."/>
            <person name="Charrier B."/>
            <person name="Cho G.Y."/>
            <person name="Coelho S.M."/>
            <person name="Collen J."/>
            <person name="Corre E."/>
            <person name="Da Silva C."/>
            <person name="Delage L."/>
            <person name="Delaroque N."/>
            <person name="Dittami S.M."/>
            <person name="Doulbeau S."/>
            <person name="Elias M."/>
            <person name="Farnham G."/>
            <person name="Gachon C.M."/>
            <person name="Gschloessl B."/>
            <person name="Heesch S."/>
            <person name="Jabbari K."/>
            <person name="Jubin C."/>
            <person name="Kawai H."/>
            <person name="Kimura K."/>
            <person name="Kloareg B."/>
            <person name="Kupper F.C."/>
            <person name="Lang D."/>
            <person name="Le Bail A."/>
            <person name="Leblanc C."/>
            <person name="Lerouge P."/>
            <person name="Lohr M."/>
            <person name="Lopez P.J."/>
            <person name="Martens C."/>
            <person name="Maumus F."/>
            <person name="Michel G."/>
            <person name="Miranda-Saavedra D."/>
            <person name="Morales J."/>
            <person name="Moreau H."/>
            <person name="Motomura T."/>
            <person name="Nagasato C."/>
            <person name="Napoli C.A."/>
            <person name="Nelson D.R."/>
            <person name="Nyvall-Collen P."/>
            <person name="Peters A.F."/>
            <person name="Pommier C."/>
            <person name="Potin P."/>
            <person name="Poulain J."/>
            <person name="Quesneville H."/>
            <person name="Read B."/>
            <person name="Rensing S.A."/>
            <person name="Ritter A."/>
            <person name="Rousvoal S."/>
            <person name="Samanta M."/>
            <person name="Samson G."/>
            <person name="Schroeder D.C."/>
            <person name="Segurens B."/>
            <person name="Strittmatter M."/>
            <person name="Tonon T."/>
            <person name="Tregear J.W."/>
            <person name="Valentin K."/>
            <person name="von Dassow P."/>
            <person name="Yamagishi T."/>
            <person name="Van de Peer Y."/>
            <person name="Wincker P."/>
        </authorList>
    </citation>
    <scope>NUCLEOTIDE SEQUENCE [LARGE SCALE GENOMIC DNA]</scope>
    <source>
        <strain evidence="10">Ec32 / CCAP1310/4</strain>
    </source>
</reference>
<dbReference type="SMART" id="SM00317">
    <property type="entry name" value="SET"/>
    <property type="match status" value="1"/>
</dbReference>
<organism evidence="9 10">
    <name type="scientific">Ectocarpus siliculosus</name>
    <name type="common">Brown alga</name>
    <name type="synonym">Conferva siliculosa</name>
    <dbReference type="NCBI Taxonomy" id="2880"/>
    <lineage>
        <taxon>Eukaryota</taxon>
        <taxon>Sar</taxon>
        <taxon>Stramenopiles</taxon>
        <taxon>Ochrophyta</taxon>
        <taxon>PX clade</taxon>
        <taxon>Phaeophyceae</taxon>
        <taxon>Ectocarpales</taxon>
        <taxon>Ectocarpaceae</taxon>
        <taxon>Ectocarpus</taxon>
    </lineage>
</organism>
<keyword evidence="10" id="KW-1185">Reference proteome</keyword>
<dbReference type="Pfam" id="PF00856">
    <property type="entry name" value="SET"/>
    <property type="match status" value="1"/>
</dbReference>
<evidence type="ECO:0000256" key="5">
    <source>
        <dbReference type="ARBA" id="ARBA00022691"/>
    </source>
</evidence>
<dbReference type="PANTHER" id="PTHR46223:SF3">
    <property type="entry name" value="HISTONE-LYSINE N-METHYLTRANSFERASE SET-23"/>
    <property type="match status" value="1"/>
</dbReference>
<protein>
    <recommendedName>
        <fullName evidence="8">SET domain-containing protein</fullName>
    </recommendedName>
</protein>
<dbReference type="OrthoDB" id="3180714at2759"/>
<keyword evidence="4" id="KW-0808">Transferase</keyword>
<dbReference type="eggNOG" id="KOG1080">
    <property type="taxonomic scope" value="Eukaryota"/>
</dbReference>
<dbReference type="Proteomes" id="UP000002630">
    <property type="component" value="Unassembled WGS sequence"/>
</dbReference>
<evidence type="ECO:0000259" key="8">
    <source>
        <dbReference type="PROSITE" id="PS50280"/>
    </source>
</evidence>
<dbReference type="GO" id="GO:0032259">
    <property type="term" value="P:methylation"/>
    <property type="evidence" value="ECO:0007669"/>
    <property type="project" value="UniProtKB-KW"/>
</dbReference>
<dbReference type="Gene3D" id="2.170.270.10">
    <property type="entry name" value="SET domain"/>
    <property type="match status" value="1"/>
</dbReference>
<sequence>MASSPFSNSSARYRLTDLSRGHRLWSAAFAAKSIQPMDVLAEFKGLKIKKTATLQRVATYRKMNFHGCGVFAADIIQPMDALAEYTGERVTRTVAGQRVAAYRKMDFHGCVVQIAGDCYLDSVTVDPLAEGCSPRLFNHSCQPNTYLHTVAVGQGQSQEKRVFVCSLKSIEAGQELFLSYPAPGTVGLGPAVNNRGFQCNCEACRATSL</sequence>
<gene>
    <name evidence="9" type="ORF">Esi_0455_0010</name>
</gene>
<dbReference type="InterPro" id="IPR050973">
    <property type="entry name" value="H3K9_Histone-Lys_N-MTase"/>
</dbReference>
<evidence type="ECO:0000256" key="4">
    <source>
        <dbReference type="ARBA" id="ARBA00022679"/>
    </source>
</evidence>
<evidence type="ECO:0000256" key="6">
    <source>
        <dbReference type="ARBA" id="ARBA00022723"/>
    </source>
</evidence>
<dbReference type="GO" id="GO:0008168">
    <property type="term" value="F:methyltransferase activity"/>
    <property type="evidence" value="ECO:0007669"/>
    <property type="project" value="UniProtKB-KW"/>
</dbReference>
<dbReference type="SUPFAM" id="SSF82199">
    <property type="entry name" value="SET domain"/>
    <property type="match status" value="1"/>
</dbReference>
<evidence type="ECO:0000256" key="1">
    <source>
        <dbReference type="ARBA" id="ARBA00004286"/>
    </source>
</evidence>
<evidence type="ECO:0000256" key="3">
    <source>
        <dbReference type="ARBA" id="ARBA00022603"/>
    </source>
</evidence>
<dbReference type="PANTHER" id="PTHR46223">
    <property type="entry name" value="HISTONE-LYSINE N-METHYLTRANSFERASE SUV39H"/>
    <property type="match status" value="1"/>
</dbReference>
<evidence type="ECO:0000313" key="9">
    <source>
        <dbReference type="EMBL" id="CBJ33295.1"/>
    </source>
</evidence>
<keyword evidence="2" id="KW-0158">Chromosome</keyword>
<keyword evidence="6" id="KW-0479">Metal-binding</keyword>
<evidence type="ECO:0000256" key="2">
    <source>
        <dbReference type="ARBA" id="ARBA00022454"/>
    </source>
</evidence>
<dbReference type="STRING" id="2880.D7G1Q0"/>
<comment type="subcellular location">
    <subcellularLocation>
        <location evidence="1">Chromosome</location>
    </subcellularLocation>
</comment>
<keyword evidence="3" id="KW-0489">Methyltransferase</keyword>
<dbReference type="InParanoid" id="D7G1Q0"/>
<dbReference type="GO" id="GO:0005694">
    <property type="term" value="C:chromosome"/>
    <property type="evidence" value="ECO:0007669"/>
    <property type="project" value="UniProtKB-SubCell"/>
</dbReference>
<dbReference type="AlphaFoldDB" id="D7G1Q0"/>
<dbReference type="PROSITE" id="PS50280">
    <property type="entry name" value="SET"/>
    <property type="match status" value="1"/>
</dbReference>
<accession>D7G1Q0</accession>
<proteinExistence type="predicted"/>
<dbReference type="GO" id="GO:0046872">
    <property type="term" value="F:metal ion binding"/>
    <property type="evidence" value="ECO:0007669"/>
    <property type="project" value="UniProtKB-KW"/>
</dbReference>
<dbReference type="InterPro" id="IPR046341">
    <property type="entry name" value="SET_dom_sf"/>
</dbReference>
<feature type="domain" description="SET" evidence="8">
    <location>
        <begin position="44"/>
        <end position="181"/>
    </location>
</feature>